<evidence type="ECO:0000256" key="6">
    <source>
        <dbReference type="SAM" id="Phobius"/>
    </source>
</evidence>
<keyword evidence="3 6" id="KW-0812">Transmembrane</keyword>
<protein>
    <submittedName>
        <fullName evidence="9">FtsX-like permease family protein</fullName>
    </submittedName>
</protein>
<evidence type="ECO:0000256" key="1">
    <source>
        <dbReference type="ARBA" id="ARBA00004651"/>
    </source>
</evidence>
<dbReference type="Pfam" id="PF12704">
    <property type="entry name" value="MacB_PCD"/>
    <property type="match status" value="1"/>
</dbReference>
<dbReference type="AlphaFoldDB" id="A0A6I6JX09"/>
<dbReference type="PANTHER" id="PTHR30572:SF18">
    <property type="entry name" value="ABC-TYPE MACROLIDE FAMILY EXPORT SYSTEM PERMEASE COMPONENT 2"/>
    <property type="match status" value="1"/>
</dbReference>
<evidence type="ECO:0000256" key="3">
    <source>
        <dbReference type="ARBA" id="ARBA00022692"/>
    </source>
</evidence>
<comment type="subcellular location">
    <subcellularLocation>
        <location evidence="1">Cell membrane</location>
        <topology evidence="1">Multi-pass membrane protein</topology>
    </subcellularLocation>
</comment>
<feature type="transmembrane region" description="Helical" evidence="6">
    <location>
        <begin position="283"/>
        <end position="302"/>
    </location>
</feature>
<reference evidence="9 10" key="1">
    <citation type="submission" date="2019-11" db="EMBL/GenBank/DDBJ databases">
        <authorList>
            <person name="Zheng R.K."/>
            <person name="Sun C.M."/>
        </authorList>
    </citation>
    <scope>NUCLEOTIDE SEQUENCE [LARGE SCALE GENOMIC DNA]</scope>
    <source>
        <strain evidence="9 10">WC007</strain>
    </source>
</reference>
<name>A0A6I6JX09_9BACT</name>
<feature type="transmembrane region" description="Helical" evidence="6">
    <location>
        <begin position="420"/>
        <end position="440"/>
    </location>
</feature>
<sequence length="789" mass="89540">MFKYSIKRIVRQLLQGKRQLLLNVLGLSVAFALTLFLSTFIFTELNRGKSVENYQNLYKLSAEKGNYWSSRSIKEFTGKFSEIKGITKTHEDWSDRSYYEVDKNQYNAGKILYADKYFFDVFNYEIIAGALDDALAVDDNIILTKTEALKIFGKIDVLGKTLKFRTSSFGEMNFNVAAVIKDLPLEALMKFDAIIPVAALESNVAWYKTDHWGQTSYEAFVSLVSAHSKTNIENQLNTAFHSAAPEWAKQDKGKIFLQPYKSLYFSEQHSDVLLSGSMRRVKVLGTVMIIVFLLALINFINLNTAQKIKQSRDAGIHKVMGAGTWQSLIRIVSEIIPVLFITLFFAALLIMISLPLLNQLFDSSFHFSSFLKINTLVTGFCIVTVTLFFSTVFIASYFHQKNLFEVLKSNTPGKKENLRNALLVVQFTLSIALIIASLVINKQNNFMQNHSMGFQKDNIVYLPLHEKLAEQAKTIKQELSGISEVTNITMASQALGKSEMGWGMSLNNNGEEKRIGYEAMRVDRNFFDFFGIEIVNGVNFRSSSIHEREHIFNEAAIKTYGIEDIQNAYISSYDEASGEIIGVVKDFNFESLHHAIGPIGFICSEPENLEILYLNLQTDNGEQLQNVLAKIETVWNDLANGWPFEYHFLDQTLNNLYKEDRKFSKVFLLVTMLSVFIGCLGLFSTSIFIAEMRTKEIGIRKVNGAQVSEILAILNKDFIKWVAVSFVVAIPVSYYAMNRWLENFAYKTNLSWWVFALAGALALGIALLTVSWQSWKAATRNPVEALRYE</sequence>
<feature type="domain" description="MacB-like periplasmic core" evidence="8">
    <location>
        <begin position="21"/>
        <end position="236"/>
    </location>
</feature>
<organism evidence="9 10">
    <name type="scientific">Maribellus comscasis</name>
    <dbReference type="NCBI Taxonomy" id="2681766"/>
    <lineage>
        <taxon>Bacteria</taxon>
        <taxon>Pseudomonadati</taxon>
        <taxon>Bacteroidota</taxon>
        <taxon>Bacteroidia</taxon>
        <taxon>Marinilabiliales</taxon>
        <taxon>Prolixibacteraceae</taxon>
        <taxon>Maribellus</taxon>
    </lineage>
</organism>
<feature type="transmembrane region" description="Helical" evidence="6">
    <location>
        <begin position="335"/>
        <end position="357"/>
    </location>
</feature>
<feature type="domain" description="ABC3 transporter permease C-terminal" evidence="7">
    <location>
        <begin position="286"/>
        <end position="398"/>
    </location>
</feature>
<dbReference type="PANTHER" id="PTHR30572">
    <property type="entry name" value="MEMBRANE COMPONENT OF TRANSPORTER-RELATED"/>
    <property type="match status" value="1"/>
</dbReference>
<feature type="transmembrane region" description="Helical" evidence="6">
    <location>
        <begin position="377"/>
        <end position="399"/>
    </location>
</feature>
<dbReference type="InterPro" id="IPR003838">
    <property type="entry name" value="ABC3_permease_C"/>
</dbReference>
<dbReference type="Pfam" id="PF02687">
    <property type="entry name" value="FtsX"/>
    <property type="match status" value="2"/>
</dbReference>
<evidence type="ECO:0000256" key="2">
    <source>
        <dbReference type="ARBA" id="ARBA00022475"/>
    </source>
</evidence>
<keyword evidence="2" id="KW-1003">Cell membrane</keyword>
<dbReference type="GO" id="GO:0005886">
    <property type="term" value="C:plasma membrane"/>
    <property type="evidence" value="ECO:0007669"/>
    <property type="project" value="UniProtKB-SubCell"/>
</dbReference>
<dbReference type="GO" id="GO:0022857">
    <property type="term" value="F:transmembrane transporter activity"/>
    <property type="evidence" value="ECO:0007669"/>
    <property type="project" value="TreeGrafter"/>
</dbReference>
<feature type="transmembrane region" description="Helical" evidence="6">
    <location>
        <begin position="718"/>
        <end position="737"/>
    </location>
</feature>
<keyword evidence="10" id="KW-1185">Reference proteome</keyword>
<dbReference type="InterPro" id="IPR025857">
    <property type="entry name" value="MacB_PCD"/>
</dbReference>
<gene>
    <name evidence="9" type="ORF">GM418_13675</name>
</gene>
<evidence type="ECO:0000259" key="8">
    <source>
        <dbReference type="Pfam" id="PF12704"/>
    </source>
</evidence>
<evidence type="ECO:0000259" key="7">
    <source>
        <dbReference type="Pfam" id="PF02687"/>
    </source>
</evidence>
<dbReference type="KEGG" id="mcos:GM418_13675"/>
<dbReference type="EMBL" id="CP046401">
    <property type="protein sequence ID" value="QGY44677.1"/>
    <property type="molecule type" value="Genomic_DNA"/>
</dbReference>
<evidence type="ECO:0000313" key="9">
    <source>
        <dbReference type="EMBL" id="QGY44677.1"/>
    </source>
</evidence>
<evidence type="ECO:0000256" key="4">
    <source>
        <dbReference type="ARBA" id="ARBA00022989"/>
    </source>
</evidence>
<proteinExistence type="predicted"/>
<dbReference type="Proteomes" id="UP000428260">
    <property type="component" value="Chromosome"/>
</dbReference>
<feature type="domain" description="ABC3 transporter permease C-terminal" evidence="7">
    <location>
        <begin position="670"/>
        <end position="782"/>
    </location>
</feature>
<feature type="transmembrane region" description="Helical" evidence="6">
    <location>
        <begin position="20"/>
        <end position="42"/>
    </location>
</feature>
<accession>A0A6I6JX09</accession>
<feature type="transmembrane region" description="Helical" evidence="6">
    <location>
        <begin position="752"/>
        <end position="772"/>
    </location>
</feature>
<keyword evidence="5 6" id="KW-0472">Membrane</keyword>
<feature type="transmembrane region" description="Helical" evidence="6">
    <location>
        <begin position="666"/>
        <end position="690"/>
    </location>
</feature>
<evidence type="ECO:0000313" key="10">
    <source>
        <dbReference type="Proteomes" id="UP000428260"/>
    </source>
</evidence>
<dbReference type="RefSeq" id="WP_158867214.1">
    <property type="nucleotide sequence ID" value="NZ_CP046401.1"/>
</dbReference>
<evidence type="ECO:0000256" key="5">
    <source>
        <dbReference type="ARBA" id="ARBA00023136"/>
    </source>
</evidence>
<keyword evidence="4 6" id="KW-1133">Transmembrane helix</keyword>
<dbReference type="InterPro" id="IPR050250">
    <property type="entry name" value="Macrolide_Exporter_MacB"/>
</dbReference>